<evidence type="ECO:0000313" key="1">
    <source>
        <dbReference type="EMBL" id="MBE9576417.1"/>
    </source>
</evidence>
<dbReference type="RefSeq" id="WP_194095048.1">
    <property type="nucleotide sequence ID" value="NZ_JADFTZ010000002.1"/>
</dbReference>
<sequence>MLDKHLIRFATLEDVDAIMTFINENWKEGHLLATNKSFFLYEYQCGERINFALAIDVTNNKIVGLCGFIKNTEAYQNSCIWGSIWKVIKTDDPMLGIKILEYLHTQSDCKIFSSCGIAPKTIPIYQFLRFKTGKLNHYYRLNDKESYNIAKIVSKEIPEFVENIKVSFKEFNTFSDLQAHFDISSFSEALPYKDAWYLEKRYFNHPVYQYKIFGIDENLGQLNSILITREVAYNGVKVLRIVDFIGDYTQLAGIGYAIQQVMKKNDYEYVDLYAGGLQLDVIEQAGFQLKTDADLNCIPNYFEPFVQENTAIHYFTTSEQDFLIFKGDGDQDRPNFIPQS</sequence>
<dbReference type="EMBL" id="JADFTZ010000002">
    <property type="protein sequence ID" value="MBE9576417.1"/>
    <property type="molecule type" value="Genomic_DNA"/>
</dbReference>
<comment type="caution">
    <text evidence="1">The sequence shown here is derived from an EMBL/GenBank/DDBJ whole genome shotgun (WGS) entry which is preliminary data.</text>
</comment>
<evidence type="ECO:0000313" key="2">
    <source>
        <dbReference type="Proteomes" id="UP000656274"/>
    </source>
</evidence>
<dbReference type="Proteomes" id="UP000656274">
    <property type="component" value="Unassembled WGS sequence"/>
</dbReference>
<keyword evidence="2" id="KW-1185">Reference proteome</keyword>
<evidence type="ECO:0008006" key="3">
    <source>
        <dbReference type="Google" id="ProtNLM"/>
    </source>
</evidence>
<protein>
    <recommendedName>
        <fullName evidence="3">N-acetyltransferase domain-containing protein</fullName>
    </recommendedName>
</protein>
<name>A0ABR9WR92_9FLAO</name>
<dbReference type="InterPro" id="IPR016181">
    <property type="entry name" value="Acyl_CoA_acyltransferase"/>
</dbReference>
<gene>
    <name evidence="1" type="ORF">IM755_06800</name>
</gene>
<accession>A0ABR9WR92</accession>
<organism evidence="1 2">
    <name type="scientific">Flavobacterium proteolyticum</name>
    <dbReference type="NCBI Taxonomy" id="2911683"/>
    <lineage>
        <taxon>Bacteria</taxon>
        <taxon>Pseudomonadati</taxon>
        <taxon>Bacteroidota</taxon>
        <taxon>Flavobacteriia</taxon>
        <taxon>Flavobacteriales</taxon>
        <taxon>Flavobacteriaceae</taxon>
        <taxon>Flavobacterium</taxon>
    </lineage>
</organism>
<reference evidence="1 2" key="1">
    <citation type="submission" date="2020-10" db="EMBL/GenBank/DDBJ databases">
        <title>The genome sequence of Flavobacterium aquaticum 1Y8A.</title>
        <authorList>
            <person name="Liu Y."/>
        </authorList>
    </citation>
    <scope>NUCLEOTIDE SEQUENCE [LARGE SCALE GENOMIC DNA]</scope>
    <source>
        <strain evidence="1 2">1Y8A</strain>
    </source>
</reference>
<dbReference type="SUPFAM" id="SSF55729">
    <property type="entry name" value="Acyl-CoA N-acyltransferases (Nat)"/>
    <property type="match status" value="1"/>
</dbReference>
<proteinExistence type="predicted"/>